<organism evidence="2 3">
    <name type="scientific">Paenibacillus agricola</name>
    <dbReference type="NCBI Taxonomy" id="2716264"/>
    <lineage>
        <taxon>Bacteria</taxon>
        <taxon>Bacillati</taxon>
        <taxon>Bacillota</taxon>
        <taxon>Bacilli</taxon>
        <taxon>Bacillales</taxon>
        <taxon>Paenibacillaceae</taxon>
        <taxon>Paenibacillus</taxon>
    </lineage>
</organism>
<reference evidence="2" key="1">
    <citation type="submission" date="2020-03" db="EMBL/GenBank/DDBJ databases">
        <title>Draft sequencing of Paenibacilllus sp. S3N08.</title>
        <authorList>
            <person name="Kim D.-U."/>
        </authorList>
    </citation>
    <scope>NUCLEOTIDE SEQUENCE</scope>
    <source>
        <strain evidence="2">S3N08</strain>
    </source>
</reference>
<comment type="caution">
    <text evidence="2">The sequence shown here is derived from an EMBL/GenBank/DDBJ whole genome shotgun (WGS) entry which is preliminary data.</text>
</comment>
<feature type="coiled-coil region" evidence="1">
    <location>
        <begin position="7"/>
        <end position="34"/>
    </location>
</feature>
<sequence>MEDDEAREELGLRLAEAEAALIEAEAEYERYFAQLHQYGKTIQEQKRKIAAIKMNMNVHVH</sequence>
<dbReference type="Proteomes" id="UP001165962">
    <property type="component" value="Unassembled WGS sequence"/>
</dbReference>
<accession>A0ABX0J0A2</accession>
<evidence type="ECO:0000256" key="1">
    <source>
        <dbReference type="SAM" id="Coils"/>
    </source>
</evidence>
<keyword evidence="3" id="KW-1185">Reference proteome</keyword>
<name>A0ABX0J0A2_9BACL</name>
<dbReference type="EMBL" id="JAAOIW010000002">
    <property type="protein sequence ID" value="NHN29567.1"/>
    <property type="molecule type" value="Genomic_DNA"/>
</dbReference>
<keyword evidence="1" id="KW-0175">Coiled coil</keyword>
<gene>
    <name evidence="2" type="ORF">G9U52_06935</name>
</gene>
<protein>
    <submittedName>
        <fullName evidence="2">Uncharacterized protein</fullName>
    </submittedName>
</protein>
<evidence type="ECO:0000313" key="3">
    <source>
        <dbReference type="Proteomes" id="UP001165962"/>
    </source>
</evidence>
<proteinExistence type="predicted"/>
<evidence type="ECO:0000313" key="2">
    <source>
        <dbReference type="EMBL" id="NHN29567.1"/>
    </source>
</evidence>
<dbReference type="RefSeq" id="WP_166147645.1">
    <property type="nucleotide sequence ID" value="NZ_JAAOIW010000002.1"/>
</dbReference>